<gene>
    <name evidence="3" type="ORF">J4573_14570</name>
</gene>
<evidence type="ECO:0000313" key="3">
    <source>
        <dbReference type="EMBL" id="MBO2448326.1"/>
    </source>
</evidence>
<keyword evidence="4" id="KW-1185">Reference proteome</keyword>
<proteinExistence type="predicted"/>
<name>A0A939T1U9_9ACTN</name>
<feature type="compositionally biased region" description="Low complexity" evidence="1">
    <location>
        <begin position="45"/>
        <end position="55"/>
    </location>
</feature>
<evidence type="ECO:0000313" key="4">
    <source>
        <dbReference type="Proteomes" id="UP000669179"/>
    </source>
</evidence>
<sequence>MPENDDHADDAPTGPIPPIIDGPPGTMPVPVPDPEAPSIARERLVPANADANANADARRRRSVRPAEPEAHPVRTAAAVLVACLVVLFGVLVAVLLS</sequence>
<feature type="compositionally biased region" description="Pro residues" evidence="1">
    <location>
        <begin position="14"/>
        <end position="35"/>
    </location>
</feature>
<comment type="caution">
    <text evidence="3">The sequence shown here is derived from an EMBL/GenBank/DDBJ whole genome shotgun (WGS) entry which is preliminary data.</text>
</comment>
<dbReference type="AlphaFoldDB" id="A0A939T1U9"/>
<feature type="transmembrane region" description="Helical" evidence="2">
    <location>
        <begin position="76"/>
        <end position="96"/>
    </location>
</feature>
<organism evidence="3 4">
    <name type="scientific">Actinomadura barringtoniae</name>
    <dbReference type="NCBI Taxonomy" id="1427535"/>
    <lineage>
        <taxon>Bacteria</taxon>
        <taxon>Bacillati</taxon>
        <taxon>Actinomycetota</taxon>
        <taxon>Actinomycetes</taxon>
        <taxon>Streptosporangiales</taxon>
        <taxon>Thermomonosporaceae</taxon>
        <taxon>Actinomadura</taxon>
    </lineage>
</organism>
<accession>A0A939T1U9</accession>
<dbReference type="EMBL" id="JAGEOJ010000005">
    <property type="protein sequence ID" value="MBO2448326.1"/>
    <property type="molecule type" value="Genomic_DNA"/>
</dbReference>
<evidence type="ECO:0000256" key="1">
    <source>
        <dbReference type="SAM" id="MobiDB-lite"/>
    </source>
</evidence>
<dbReference type="RefSeq" id="WP_208255966.1">
    <property type="nucleotide sequence ID" value="NZ_JAGEOJ010000005.1"/>
</dbReference>
<evidence type="ECO:0000256" key="2">
    <source>
        <dbReference type="SAM" id="Phobius"/>
    </source>
</evidence>
<keyword evidence="2" id="KW-0472">Membrane</keyword>
<dbReference type="Proteomes" id="UP000669179">
    <property type="component" value="Unassembled WGS sequence"/>
</dbReference>
<keyword evidence="2" id="KW-1133">Transmembrane helix</keyword>
<feature type="region of interest" description="Disordered" evidence="1">
    <location>
        <begin position="1"/>
        <end position="71"/>
    </location>
</feature>
<reference evidence="3" key="1">
    <citation type="submission" date="2021-03" db="EMBL/GenBank/DDBJ databases">
        <authorList>
            <person name="Kanchanasin P."/>
            <person name="Saeng-In P."/>
            <person name="Phongsopitanun W."/>
            <person name="Yuki M."/>
            <person name="Kudo T."/>
            <person name="Ohkuma M."/>
            <person name="Tanasupawat S."/>
        </authorList>
    </citation>
    <scope>NUCLEOTIDE SEQUENCE</scope>
    <source>
        <strain evidence="3">GKU 128</strain>
    </source>
</reference>
<keyword evidence="2" id="KW-0812">Transmembrane</keyword>
<protein>
    <submittedName>
        <fullName evidence="3">Uncharacterized protein</fullName>
    </submittedName>
</protein>